<keyword evidence="3" id="KW-1185">Reference proteome</keyword>
<organism evidence="2 3">
    <name type="scientific">Sulfitobacter donghicola DSW-25 = KCTC 12864 = JCM 14565</name>
    <dbReference type="NCBI Taxonomy" id="1300350"/>
    <lineage>
        <taxon>Bacteria</taxon>
        <taxon>Pseudomonadati</taxon>
        <taxon>Pseudomonadota</taxon>
        <taxon>Alphaproteobacteria</taxon>
        <taxon>Rhodobacterales</taxon>
        <taxon>Roseobacteraceae</taxon>
        <taxon>Sulfitobacter</taxon>
    </lineage>
</organism>
<dbReference type="STRING" id="1300350.Z948_1985"/>
<dbReference type="RefSeq" id="WP_025059369.1">
    <property type="nucleotide sequence ID" value="NZ_JAMC01000001.1"/>
</dbReference>
<dbReference type="SUPFAM" id="SSF55729">
    <property type="entry name" value="Acyl-CoA N-acyltransferases (Nat)"/>
    <property type="match status" value="1"/>
</dbReference>
<proteinExistence type="predicted"/>
<dbReference type="AlphaFoldDB" id="A0A073IMJ4"/>
<evidence type="ECO:0000259" key="1">
    <source>
        <dbReference type="Pfam" id="PF13302"/>
    </source>
</evidence>
<dbReference type="Proteomes" id="UP000027734">
    <property type="component" value="Unassembled WGS sequence"/>
</dbReference>
<dbReference type="InterPro" id="IPR051531">
    <property type="entry name" value="N-acetyltransferase"/>
</dbReference>
<dbReference type="GO" id="GO:0016747">
    <property type="term" value="F:acyltransferase activity, transferring groups other than amino-acyl groups"/>
    <property type="evidence" value="ECO:0007669"/>
    <property type="project" value="InterPro"/>
</dbReference>
<evidence type="ECO:0000313" key="2">
    <source>
        <dbReference type="EMBL" id="KEJ90964.1"/>
    </source>
</evidence>
<dbReference type="Gene3D" id="3.40.630.30">
    <property type="match status" value="1"/>
</dbReference>
<name>A0A073IMJ4_9RHOB</name>
<dbReference type="PANTHER" id="PTHR43792">
    <property type="entry name" value="GNAT FAMILY, PUTATIVE (AFU_ORTHOLOGUE AFUA_3G00765)-RELATED-RELATED"/>
    <property type="match status" value="1"/>
</dbReference>
<comment type="caution">
    <text evidence="2">The sequence shown here is derived from an EMBL/GenBank/DDBJ whole genome shotgun (WGS) entry which is preliminary data.</text>
</comment>
<dbReference type="InterPro" id="IPR016181">
    <property type="entry name" value="Acyl_CoA_acyltransferase"/>
</dbReference>
<feature type="domain" description="N-acetyltransferase" evidence="1">
    <location>
        <begin position="12"/>
        <end position="150"/>
    </location>
</feature>
<accession>A0A073IMJ4</accession>
<keyword evidence="2" id="KW-0808">Transferase</keyword>
<dbReference type="Pfam" id="PF13302">
    <property type="entry name" value="Acetyltransf_3"/>
    <property type="match status" value="1"/>
</dbReference>
<dbReference type="EMBL" id="JAMC01000001">
    <property type="protein sequence ID" value="KEJ90964.1"/>
    <property type="molecule type" value="Genomic_DNA"/>
</dbReference>
<sequence>MTVIIPTLETQRLILRAPQMRDSAAYVGFKRSERSKFTGGVASTQQARTNFSAIAGQWVLRGYGLFMAALKNDPDTAIGGFGIFHPERQEEPEFGWTLYDAAYEGKGYVTEAMRAIIPWAWDVIGVDTAQSHIDEGNAPSVAVATALGAKFDPVTTKKANGPGGEFDNDGPFVNIYRHTKGALT</sequence>
<dbReference type="InterPro" id="IPR000182">
    <property type="entry name" value="GNAT_dom"/>
</dbReference>
<protein>
    <submittedName>
        <fullName evidence="2">Acetyltransferase</fullName>
    </submittedName>
</protein>
<dbReference type="OrthoDB" id="6293260at2"/>
<reference evidence="2 3" key="1">
    <citation type="submission" date="2014-01" db="EMBL/GenBank/DDBJ databases">
        <title>Sulfitobacter donghicola JCM 14565 Genome Sequencing.</title>
        <authorList>
            <person name="Lai Q."/>
            <person name="Hong Z."/>
        </authorList>
    </citation>
    <scope>NUCLEOTIDE SEQUENCE [LARGE SCALE GENOMIC DNA]</scope>
    <source>
        <strain evidence="2 3">JCM 14565</strain>
    </source>
</reference>
<gene>
    <name evidence="2" type="ORF">DSW25_03460</name>
</gene>
<dbReference type="eggNOG" id="COG1670">
    <property type="taxonomic scope" value="Bacteria"/>
</dbReference>
<dbReference type="PANTHER" id="PTHR43792:SF1">
    <property type="entry name" value="N-ACETYLTRANSFERASE DOMAIN-CONTAINING PROTEIN"/>
    <property type="match status" value="1"/>
</dbReference>
<evidence type="ECO:0000313" key="3">
    <source>
        <dbReference type="Proteomes" id="UP000027734"/>
    </source>
</evidence>